<dbReference type="GO" id="GO:0000981">
    <property type="term" value="F:DNA-binding transcription factor activity, RNA polymerase II-specific"/>
    <property type="evidence" value="ECO:0007669"/>
    <property type="project" value="TreeGrafter"/>
</dbReference>
<dbReference type="GO" id="GO:0005681">
    <property type="term" value="C:spliceosomal complex"/>
    <property type="evidence" value="ECO:0007669"/>
    <property type="project" value="UniProtKB-KW"/>
</dbReference>
<dbReference type="CDD" id="cd00167">
    <property type="entry name" value="SANT"/>
    <property type="match status" value="1"/>
</dbReference>
<keyword evidence="4" id="KW-0747">Spliceosome</keyword>
<evidence type="ECO:0000256" key="4">
    <source>
        <dbReference type="ARBA" id="ARBA00022728"/>
    </source>
</evidence>
<evidence type="ECO:0000256" key="8">
    <source>
        <dbReference type="ARBA" id="ARBA00023125"/>
    </source>
</evidence>
<feature type="compositionally biased region" description="Basic and acidic residues" evidence="14">
    <location>
        <begin position="107"/>
        <end position="127"/>
    </location>
</feature>
<keyword evidence="5" id="KW-0677">Repeat</keyword>
<evidence type="ECO:0000256" key="9">
    <source>
        <dbReference type="ARBA" id="ARBA00023187"/>
    </source>
</evidence>
<evidence type="ECO:0000256" key="5">
    <source>
        <dbReference type="ARBA" id="ARBA00022737"/>
    </source>
</evidence>
<keyword evidence="9" id="KW-0508">mRNA splicing</keyword>
<keyword evidence="7 13" id="KW-0175">Coiled coil</keyword>
<feature type="domain" description="HTH myb-type" evidence="16">
    <location>
        <begin position="1"/>
        <end position="58"/>
    </location>
</feature>
<keyword evidence="11" id="KW-0539">Nucleus</keyword>
<feature type="coiled-coil region" evidence="13">
    <location>
        <begin position="724"/>
        <end position="790"/>
    </location>
</feature>
<protein>
    <submittedName>
        <fullName evidence="17">EOG090X02CC</fullName>
    </submittedName>
</protein>
<dbReference type="Pfam" id="PF13921">
    <property type="entry name" value="Myb_DNA-bind_6"/>
    <property type="match status" value="1"/>
</dbReference>
<dbReference type="PANTHER" id="PTHR45885">
    <property type="entry name" value="CELL DIVISION CYCLE 5-LIKE PROTEIN"/>
    <property type="match status" value="1"/>
</dbReference>
<evidence type="ECO:0000256" key="12">
    <source>
        <dbReference type="ARBA" id="ARBA00023306"/>
    </source>
</evidence>
<feature type="compositionally biased region" description="Polar residues" evidence="14">
    <location>
        <begin position="549"/>
        <end position="565"/>
    </location>
</feature>
<reference evidence="17" key="1">
    <citation type="submission" date="2021-04" db="EMBL/GenBank/DDBJ databases">
        <authorList>
            <person name="Cornetti L."/>
        </authorList>
    </citation>
    <scope>NUCLEOTIDE SEQUENCE</scope>
</reference>
<dbReference type="InterPro" id="IPR047242">
    <property type="entry name" value="CDC5L/Cef1"/>
</dbReference>
<comment type="similarity">
    <text evidence="2">Belongs to the CEF1 family.</text>
</comment>
<dbReference type="InterPro" id="IPR017930">
    <property type="entry name" value="Myb_dom"/>
</dbReference>
<dbReference type="InterPro" id="IPR047240">
    <property type="entry name" value="SANT_CDC5L_II"/>
</dbReference>
<evidence type="ECO:0000256" key="14">
    <source>
        <dbReference type="SAM" id="MobiDB-lite"/>
    </source>
</evidence>
<feature type="domain" description="Myb-like" evidence="15">
    <location>
        <begin position="55"/>
        <end position="104"/>
    </location>
</feature>
<keyword evidence="12" id="KW-0131">Cell cycle</keyword>
<accession>A0A9N6WPR5</accession>
<evidence type="ECO:0000256" key="3">
    <source>
        <dbReference type="ARBA" id="ARBA00022664"/>
    </source>
</evidence>
<dbReference type="GO" id="GO:0006281">
    <property type="term" value="P:DNA repair"/>
    <property type="evidence" value="ECO:0007669"/>
    <property type="project" value="UniProtKB-KW"/>
</dbReference>
<evidence type="ECO:0000256" key="7">
    <source>
        <dbReference type="ARBA" id="ARBA00023054"/>
    </source>
</evidence>
<evidence type="ECO:0000256" key="13">
    <source>
        <dbReference type="SAM" id="Coils"/>
    </source>
</evidence>
<gene>
    <name evidence="17" type="primary">EOG090X02CC</name>
</gene>
<sequence length="799" mass="90549">MPRIMIKGGVWRNTEDEILKAAVMKYGKNQWSRIASLLHRKSAKQCKARWYEWLDPSIKKTEWSREEDEKLLHLAKLMPTQWRTIAPIVGRTAAQCLERYEYLLDQAQKKEEGEEPGDDPRKLRPGEIDPNPETKPARPDPKDMDEDELEMLSEARARLANTQGKKAKRKAREKQLEEARRLAALQKRRELRAAGMGVRRGALSHNRRKRGVDYNAEIPFEKQPAIGFYDTTEEHYDPFAPDFHRLRQQQLEGELRSEKEEKERKKDKNRLKQRKENEVPAALLQGDQPAAKRSKLVLPEPQISEQDLEQVVKLGRASEAAQDAARETGHRVSDSLLSDYSISQTSGLRTPRTPAAADKILQEAQNLLALTHTETPLMGGSNPTLYNPDFSGATPSKDSVATPNTVLSTPFRTPRDGAGSNTPGMLSITSGATPQTGARLPGTTPMLRDKLNINPEDTPDMLQRTLKDQLKRGLSSLPAPKNDYEIVVPEEEMDTGDGPSAEGEVGASQVEDQADIDARTETERRKQREAELKRRSQTIQRSLPRPHEVNNTILRPANTPESSLTDLQKAEELIKHEMLTMMHYDSIRNPVAAVAEKGGLSRKAVESSHNFLANHPYNEHSESDMKQAHELLAEEMDKVKIGMGHGDLTMEAYTQVWEECLAQVLFVPSQNKYTRASIASKKDRIESLTRHLETNRSHMTREAKKAAKLEKKLRTLTAGYQSRAQALTKQTQDLVEQIEAARCELDTYKFLKKHENAAIPSRLEVLRKEVDEQKDRERQLQARFQQLQDKCFEATLAAP</sequence>
<dbReference type="EMBL" id="OC985698">
    <property type="protein sequence ID" value="CAG4642353.1"/>
    <property type="molecule type" value="Genomic_DNA"/>
</dbReference>
<dbReference type="GO" id="GO:0000398">
    <property type="term" value="P:mRNA splicing, via spliceosome"/>
    <property type="evidence" value="ECO:0007669"/>
    <property type="project" value="InterPro"/>
</dbReference>
<proteinExistence type="inferred from homology"/>
<feature type="region of interest" description="Disordered" evidence="14">
    <location>
        <begin position="159"/>
        <end position="179"/>
    </location>
</feature>
<feature type="region of interest" description="Disordered" evidence="14">
    <location>
        <begin position="492"/>
        <end position="565"/>
    </location>
</feature>
<evidence type="ECO:0000256" key="6">
    <source>
        <dbReference type="ARBA" id="ARBA00022763"/>
    </source>
</evidence>
<feature type="domain" description="HTH myb-type" evidence="16">
    <location>
        <begin position="59"/>
        <end position="108"/>
    </location>
</feature>
<evidence type="ECO:0000256" key="2">
    <source>
        <dbReference type="ARBA" id="ARBA00010506"/>
    </source>
</evidence>
<dbReference type="PANTHER" id="PTHR45885:SF1">
    <property type="entry name" value="CELL DIVISION CYCLE 5-LIKE PROTEIN"/>
    <property type="match status" value="1"/>
</dbReference>
<dbReference type="InterPro" id="IPR001005">
    <property type="entry name" value="SANT/Myb"/>
</dbReference>
<feature type="compositionally biased region" description="Basic and acidic residues" evidence="14">
    <location>
        <begin position="253"/>
        <end position="266"/>
    </location>
</feature>
<dbReference type="InterPro" id="IPR021786">
    <property type="entry name" value="Cdc5p/Cef1_C"/>
</dbReference>
<dbReference type="InterPro" id="IPR009057">
    <property type="entry name" value="Homeodomain-like_sf"/>
</dbReference>
<organism evidence="17">
    <name type="scientific">Evadne anonyx</name>
    <dbReference type="NCBI Taxonomy" id="141404"/>
    <lineage>
        <taxon>Eukaryota</taxon>
        <taxon>Metazoa</taxon>
        <taxon>Ecdysozoa</taxon>
        <taxon>Arthropoda</taxon>
        <taxon>Crustacea</taxon>
        <taxon>Branchiopoda</taxon>
        <taxon>Diplostraca</taxon>
        <taxon>Cladocera</taxon>
        <taxon>Onychopoda</taxon>
        <taxon>Podonidae</taxon>
        <taxon>Evadne</taxon>
    </lineage>
</organism>
<name>A0A9N6WPR5_9CRUS</name>
<feature type="region of interest" description="Disordered" evidence="14">
    <location>
        <begin position="107"/>
        <end position="145"/>
    </location>
</feature>
<dbReference type="SMART" id="SM00717">
    <property type="entry name" value="SANT"/>
    <property type="match status" value="2"/>
</dbReference>
<feature type="compositionally biased region" description="Basic and acidic residues" evidence="14">
    <location>
        <begin position="516"/>
        <end position="534"/>
    </location>
</feature>
<dbReference type="GO" id="GO:0000977">
    <property type="term" value="F:RNA polymerase II transcription regulatory region sequence-specific DNA binding"/>
    <property type="evidence" value="ECO:0007669"/>
    <property type="project" value="TreeGrafter"/>
</dbReference>
<feature type="compositionally biased region" description="Polar residues" evidence="14">
    <location>
        <begin position="393"/>
        <end position="411"/>
    </location>
</feature>
<dbReference type="PROSITE" id="PS51294">
    <property type="entry name" value="HTH_MYB"/>
    <property type="match status" value="2"/>
</dbReference>
<dbReference type="FunFam" id="1.10.10.60:FF:000021">
    <property type="entry name" value="CDC5 cell division cycle 5-like"/>
    <property type="match status" value="1"/>
</dbReference>
<dbReference type="Pfam" id="PF11831">
    <property type="entry name" value="Myb_Cef"/>
    <property type="match status" value="1"/>
</dbReference>
<keyword evidence="3" id="KW-0507">mRNA processing</keyword>
<dbReference type="CDD" id="cd11659">
    <property type="entry name" value="SANT_CDC5_II"/>
    <property type="match status" value="1"/>
</dbReference>
<evidence type="ECO:0000259" key="15">
    <source>
        <dbReference type="PROSITE" id="PS50090"/>
    </source>
</evidence>
<dbReference type="GO" id="GO:0000974">
    <property type="term" value="C:Prp19 complex"/>
    <property type="evidence" value="ECO:0007669"/>
    <property type="project" value="InterPro"/>
</dbReference>
<dbReference type="SUPFAM" id="SSF46689">
    <property type="entry name" value="Homeodomain-like"/>
    <property type="match status" value="1"/>
</dbReference>
<dbReference type="Gene3D" id="1.10.10.60">
    <property type="entry name" value="Homeodomain-like"/>
    <property type="match status" value="2"/>
</dbReference>
<keyword evidence="6" id="KW-0227">DNA damage</keyword>
<feature type="domain" description="Myb-like" evidence="15">
    <location>
        <begin position="3"/>
        <end position="54"/>
    </location>
</feature>
<keyword evidence="10" id="KW-0234">DNA repair</keyword>
<evidence type="ECO:0000256" key="11">
    <source>
        <dbReference type="ARBA" id="ARBA00023242"/>
    </source>
</evidence>
<feature type="region of interest" description="Disordered" evidence="14">
    <location>
        <begin position="241"/>
        <end position="302"/>
    </location>
</feature>
<dbReference type="PROSITE" id="PS50090">
    <property type="entry name" value="MYB_LIKE"/>
    <property type="match status" value="2"/>
</dbReference>
<comment type="subcellular location">
    <subcellularLocation>
        <location evidence="1">Nucleus</location>
    </subcellularLocation>
</comment>
<feature type="compositionally biased region" description="Polar residues" evidence="14">
    <location>
        <begin position="419"/>
        <end position="436"/>
    </location>
</feature>
<feature type="region of interest" description="Disordered" evidence="14">
    <location>
        <begin position="393"/>
        <end position="458"/>
    </location>
</feature>
<evidence type="ECO:0000259" key="16">
    <source>
        <dbReference type="PROSITE" id="PS51294"/>
    </source>
</evidence>
<evidence type="ECO:0000313" key="17">
    <source>
        <dbReference type="EMBL" id="CAG4642353.1"/>
    </source>
</evidence>
<keyword evidence="8" id="KW-0238">DNA-binding</keyword>
<dbReference type="FunFam" id="1.10.10.60:FF:000091">
    <property type="entry name" value="CDC5 cell division cycle 5-like"/>
    <property type="match status" value="1"/>
</dbReference>
<evidence type="ECO:0000256" key="10">
    <source>
        <dbReference type="ARBA" id="ARBA00023204"/>
    </source>
</evidence>
<evidence type="ECO:0000256" key="1">
    <source>
        <dbReference type="ARBA" id="ARBA00004123"/>
    </source>
</evidence>
<dbReference type="AlphaFoldDB" id="A0A9N6WPR5"/>